<feature type="region of interest" description="Disordered" evidence="7">
    <location>
        <begin position="1"/>
        <end position="24"/>
    </location>
</feature>
<dbReference type="KEGG" id="bfo:118426951"/>
<keyword evidence="9" id="KW-1185">Reference proteome</keyword>
<evidence type="ECO:0000256" key="7">
    <source>
        <dbReference type="SAM" id="MobiDB-lite"/>
    </source>
</evidence>
<dbReference type="PANTHER" id="PTHR24031">
    <property type="entry name" value="RNA HELICASE"/>
    <property type="match status" value="1"/>
</dbReference>
<feature type="domain" description="DEAD-box RNA helicase Q" evidence="8">
    <location>
        <begin position="26"/>
        <end position="54"/>
    </location>
</feature>
<accession>A0A9J7N7F9</accession>
<evidence type="ECO:0000256" key="6">
    <source>
        <dbReference type="RuleBase" id="RU365068"/>
    </source>
</evidence>
<keyword evidence="6" id="KW-0694">RNA-binding</keyword>
<dbReference type="InterPro" id="IPR027417">
    <property type="entry name" value="P-loop_NTPase"/>
</dbReference>
<organism evidence="9 10">
    <name type="scientific">Branchiostoma floridae</name>
    <name type="common">Florida lancelet</name>
    <name type="synonym">Amphioxus</name>
    <dbReference type="NCBI Taxonomy" id="7739"/>
    <lineage>
        <taxon>Eukaryota</taxon>
        <taxon>Metazoa</taxon>
        <taxon>Chordata</taxon>
        <taxon>Cephalochordata</taxon>
        <taxon>Leptocardii</taxon>
        <taxon>Amphioxiformes</taxon>
        <taxon>Branchiostomatidae</taxon>
        <taxon>Branchiostoma</taxon>
    </lineage>
</organism>
<dbReference type="SUPFAM" id="SSF52540">
    <property type="entry name" value="P-loop containing nucleoside triphosphate hydrolases"/>
    <property type="match status" value="1"/>
</dbReference>
<dbReference type="Gene3D" id="3.40.50.300">
    <property type="entry name" value="P-loop containing nucleotide triphosphate hydrolases"/>
    <property type="match status" value="1"/>
</dbReference>
<dbReference type="InterPro" id="IPR014014">
    <property type="entry name" value="RNA_helicase_DEAD_Q_motif"/>
</dbReference>
<dbReference type="PROSITE" id="PS51195">
    <property type="entry name" value="Q_MOTIF"/>
    <property type="match status" value="1"/>
</dbReference>
<dbReference type="GO" id="GO:0005524">
    <property type="term" value="F:ATP binding"/>
    <property type="evidence" value="ECO:0007669"/>
    <property type="project" value="UniProtKB-UniRule"/>
</dbReference>
<comment type="domain">
    <text evidence="6">The Q motif is unique to and characteristic of the DEAD box family of RNA helicases and controls ATP binding and hydrolysis.</text>
</comment>
<dbReference type="OMA" id="CQGRDAS"/>
<evidence type="ECO:0000313" key="10">
    <source>
        <dbReference type="RefSeq" id="XP_035692476.1"/>
    </source>
</evidence>
<dbReference type="GO" id="GO:0003723">
    <property type="term" value="F:RNA binding"/>
    <property type="evidence" value="ECO:0007669"/>
    <property type="project" value="UniProtKB-UniRule"/>
</dbReference>
<dbReference type="AlphaFoldDB" id="A0A9J7N7F9"/>
<reference evidence="10" key="2">
    <citation type="submission" date="2025-08" db="UniProtKB">
        <authorList>
            <consortium name="RefSeq"/>
        </authorList>
    </citation>
    <scope>IDENTIFICATION</scope>
    <source>
        <strain evidence="10">S238N-H82</strain>
        <tissue evidence="10">Testes</tissue>
    </source>
</reference>
<proteinExistence type="inferred from homology"/>
<sequence length="129" mass="13842">MDDFHRDLGKEGAEGDPEANRESVVDNFDDMGLCEDLLRGILTYGIEKPFPLHQQAILPCCQGRDASLQVQAGTQAATTVAIVTLQQLATKTGGAGAKSCQALVLTKSRETAQQVSLQWLNLSPNWNGG</sequence>
<keyword evidence="1 6" id="KW-0547">Nucleotide-binding</keyword>
<evidence type="ECO:0000313" key="9">
    <source>
        <dbReference type="Proteomes" id="UP000001554"/>
    </source>
</evidence>
<evidence type="ECO:0000256" key="1">
    <source>
        <dbReference type="ARBA" id="ARBA00022741"/>
    </source>
</evidence>
<reference evidence="9" key="1">
    <citation type="journal article" date="2020" name="Nat. Ecol. Evol.">
        <title>Deeply conserved synteny resolves early events in vertebrate evolution.</title>
        <authorList>
            <person name="Simakov O."/>
            <person name="Marletaz F."/>
            <person name="Yue J.X."/>
            <person name="O'Connell B."/>
            <person name="Jenkins J."/>
            <person name="Brandt A."/>
            <person name="Calef R."/>
            <person name="Tung C.H."/>
            <person name="Huang T.K."/>
            <person name="Schmutz J."/>
            <person name="Satoh N."/>
            <person name="Yu J.K."/>
            <person name="Putnam N.H."/>
            <person name="Green R.E."/>
            <person name="Rokhsar D.S."/>
        </authorList>
    </citation>
    <scope>NUCLEOTIDE SEQUENCE [LARGE SCALE GENOMIC DNA]</scope>
    <source>
        <strain evidence="9">S238N-H82</strain>
    </source>
</reference>
<comment type="function">
    <text evidence="6">RNA helicase.</text>
</comment>
<protein>
    <recommendedName>
        <fullName evidence="6">ATP-dependent RNA helicase</fullName>
        <ecNumber evidence="6">3.6.4.13</ecNumber>
    </recommendedName>
</protein>
<evidence type="ECO:0000256" key="4">
    <source>
        <dbReference type="ARBA" id="ARBA00022840"/>
    </source>
</evidence>
<evidence type="ECO:0000256" key="3">
    <source>
        <dbReference type="ARBA" id="ARBA00022806"/>
    </source>
</evidence>
<name>A0A9J7N7F9_BRAFL</name>
<feature type="short sequence motif" description="Q motif" evidence="5">
    <location>
        <begin position="26"/>
        <end position="54"/>
    </location>
</feature>
<evidence type="ECO:0000256" key="5">
    <source>
        <dbReference type="PROSITE-ProRule" id="PRU00552"/>
    </source>
</evidence>
<dbReference type="RefSeq" id="XP_035692476.1">
    <property type="nucleotide sequence ID" value="XM_035836583.1"/>
</dbReference>
<dbReference type="GO" id="GO:0003724">
    <property type="term" value="F:RNA helicase activity"/>
    <property type="evidence" value="ECO:0007669"/>
    <property type="project" value="UniProtKB-EC"/>
</dbReference>
<keyword evidence="3 6" id="KW-0347">Helicase</keyword>
<dbReference type="GO" id="GO:0016787">
    <property type="term" value="F:hydrolase activity"/>
    <property type="evidence" value="ECO:0007669"/>
    <property type="project" value="UniProtKB-KW"/>
</dbReference>
<gene>
    <name evidence="10" type="primary">LOC118426951</name>
</gene>
<keyword evidence="2 6" id="KW-0378">Hydrolase</keyword>
<evidence type="ECO:0000259" key="8">
    <source>
        <dbReference type="PROSITE" id="PS51195"/>
    </source>
</evidence>
<keyword evidence="4 6" id="KW-0067">ATP-binding</keyword>
<comment type="catalytic activity">
    <reaction evidence="6">
        <text>ATP + H2O = ADP + phosphate + H(+)</text>
        <dbReference type="Rhea" id="RHEA:13065"/>
        <dbReference type="ChEBI" id="CHEBI:15377"/>
        <dbReference type="ChEBI" id="CHEBI:15378"/>
        <dbReference type="ChEBI" id="CHEBI:30616"/>
        <dbReference type="ChEBI" id="CHEBI:43474"/>
        <dbReference type="ChEBI" id="CHEBI:456216"/>
        <dbReference type="EC" id="3.6.4.13"/>
    </reaction>
</comment>
<dbReference type="EC" id="3.6.4.13" evidence="6"/>
<comment type="similarity">
    <text evidence="6">Belongs to the DEAD box helicase family.</text>
</comment>
<evidence type="ECO:0000256" key="2">
    <source>
        <dbReference type="ARBA" id="ARBA00022801"/>
    </source>
</evidence>
<dbReference type="GeneID" id="118426951"/>
<dbReference type="Proteomes" id="UP000001554">
    <property type="component" value="Chromosome 12"/>
</dbReference>